<proteinExistence type="inferred from homology"/>
<dbReference type="CDD" id="cd00165">
    <property type="entry name" value="S4"/>
    <property type="match status" value="1"/>
</dbReference>
<keyword evidence="3 4" id="KW-0238">DNA-binding</keyword>
<dbReference type="GO" id="GO:0034605">
    <property type="term" value="P:cellular response to heat"/>
    <property type="evidence" value="ECO:0007669"/>
    <property type="project" value="InterPro"/>
</dbReference>
<evidence type="ECO:0000313" key="7">
    <source>
        <dbReference type="Proteomes" id="UP000276260"/>
    </source>
</evidence>
<dbReference type="GO" id="GO:0003727">
    <property type="term" value="F:single-stranded RNA binding"/>
    <property type="evidence" value="ECO:0007669"/>
    <property type="project" value="InterPro"/>
</dbReference>
<dbReference type="InterPro" id="IPR002942">
    <property type="entry name" value="S4_RNA-bd"/>
</dbReference>
<comment type="caution">
    <text evidence="6">The sequence shown here is derived from an EMBL/GenBank/DDBJ whole genome shotgun (WGS) entry which is preliminary data.</text>
</comment>
<accession>A0A3P3QEW4</accession>
<evidence type="ECO:0000313" key="6">
    <source>
        <dbReference type="EMBL" id="RRJ18843.1"/>
    </source>
</evidence>
<dbReference type="PIRSF" id="PIRSF016821">
    <property type="entry name" value="HSP15"/>
    <property type="match status" value="1"/>
</dbReference>
<dbReference type="InterPro" id="IPR036986">
    <property type="entry name" value="S4_RNA-bd_sf"/>
</dbReference>
<dbReference type="GO" id="GO:0003677">
    <property type="term" value="F:DNA binding"/>
    <property type="evidence" value="ECO:0007669"/>
    <property type="project" value="UniProtKB-KW"/>
</dbReference>
<dbReference type="SUPFAM" id="SSF55174">
    <property type="entry name" value="Alpha-L RNA-binding motif"/>
    <property type="match status" value="1"/>
</dbReference>
<evidence type="ECO:0000259" key="5">
    <source>
        <dbReference type="SMART" id="SM00363"/>
    </source>
</evidence>
<dbReference type="Pfam" id="PF01479">
    <property type="entry name" value="S4"/>
    <property type="match status" value="1"/>
</dbReference>
<gene>
    <name evidence="6" type="ORF">EIK76_16620</name>
</gene>
<dbReference type="AlphaFoldDB" id="A0A3P3QEW4"/>
<dbReference type="OrthoDB" id="9797176at2"/>
<name>A0A3P3QEW4_9GAMM</name>
<dbReference type="GO" id="GO:0043023">
    <property type="term" value="F:ribosomal large subunit binding"/>
    <property type="evidence" value="ECO:0007669"/>
    <property type="project" value="InterPro"/>
</dbReference>
<sequence>MDKSVNQPTTDILRLDKWLWACRFYKTRALAKDMIEGGKVHYNGQRCKASKTVEVGATVKLTQGTDERTVLVLGLSDKRLSAPLAQALYQETEESVRLRQERAELRKMNVLFAPHPETKPDKKMRRQLLLIKAQQS</sequence>
<dbReference type="SMART" id="SM00363">
    <property type="entry name" value="S4"/>
    <property type="match status" value="1"/>
</dbReference>
<dbReference type="Proteomes" id="UP000276260">
    <property type="component" value="Unassembled WGS sequence"/>
</dbReference>
<dbReference type="NCBIfam" id="NF007673">
    <property type="entry name" value="PRK10348.1"/>
    <property type="match status" value="1"/>
</dbReference>
<reference evidence="6 7" key="1">
    <citation type="submission" date="2018-11" db="EMBL/GenBank/DDBJ databases">
        <title>Draft genome analysis of Rheinheimera mesophila isolated from an industrial waste site.</title>
        <authorList>
            <person name="Yu Q."/>
            <person name="Qi Y."/>
            <person name="Zhang H."/>
            <person name="Lu Y."/>
            <person name="Pu J."/>
        </authorList>
    </citation>
    <scope>NUCLEOTIDE SEQUENCE [LARGE SCALE GENOMIC DNA]</scope>
    <source>
        <strain evidence="6 7">IITR13</strain>
    </source>
</reference>
<keyword evidence="2 4" id="KW-0694">RNA-binding</keyword>
<dbReference type="EMBL" id="RRCF01000006">
    <property type="protein sequence ID" value="RRJ18843.1"/>
    <property type="molecule type" value="Genomic_DNA"/>
</dbReference>
<keyword evidence="7" id="KW-1185">Reference proteome</keyword>
<evidence type="ECO:0000256" key="4">
    <source>
        <dbReference type="PIRNR" id="PIRNR016821"/>
    </source>
</evidence>
<organism evidence="6 7">
    <name type="scientific">Rheinheimera mesophila</name>
    <dbReference type="NCBI Taxonomy" id="1547515"/>
    <lineage>
        <taxon>Bacteria</taxon>
        <taxon>Pseudomonadati</taxon>
        <taxon>Pseudomonadota</taxon>
        <taxon>Gammaproteobacteria</taxon>
        <taxon>Chromatiales</taxon>
        <taxon>Chromatiaceae</taxon>
        <taxon>Rheinheimera</taxon>
    </lineage>
</organism>
<comment type="similarity">
    <text evidence="1 4">Belongs to the HSP15 family.</text>
</comment>
<dbReference type="InterPro" id="IPR025708">
    <property type="entry name" value="HSP15"/>
</dbReference>
<dbReference type="Gene3D" id="3.10.290.10">
    <property type="entry name" value="RNA-binding S4 domain"/>
    <property type="match status" value="1"/>
</dbReference>
<dbReference type="PROSITE" id="PS50889">
    <property type="entry name" value="S4"/>
    <property type="match status" value="1"/>
</dbReference>
<evidence type="ECO:0000256" key="2">
    <source>
        <dbReference type="ARBA" id="ARBA00022884"/>
    </source>
</evidence>
<protein>
    <recommendedName>
        <fullName evidence="4">Heat shock protein 15</fullName>
    </recommendedName>
</protein>
<keyword evidence="6" id="KW-0346">Stress response</keyword>
<evidence type="ECO:0000256" key="1">
    <source>
        <dbReference type="ARBA" id="ARBA00008396"/>
    </source>
</evidence>
<feature type="domain" description="RNA-binding S4" evidence="5">
    <location>
        <begin position="13"/>
        <end position="76"/>
    </location>
</feature>
<dbReference type="RefSeq" id="WP_046519810.1">
    <property type="nucleotide sequence ID" value="NZ_LAVS01000018.1"/>
</dbReference>
<evidence type="ECO:0000256" key="3">
    <source>
        <dbReference type="ARBA" id="ARBA00023125"/>
    </source>
</evidence>